<dbReference type="Gene3D" id="1.10.8.610">
    <property type="entry name" value="SirC, precorrin-2 dehydrogenase, C-terminal helical domain-like"/>
    <property type="match status" value="1"/>
</dbReference>
<dbReference type="InterPro" id="IPR036291">
    <property type="entry name" value="NAD(P)-bd_dom_sf"/>
</dbReference>
<comment type="pathway">
    <text evidence="1">Porphyrin-containing compound metabolism; siroheme biosynthesis; sirohydrochlorin from precorrin-2: step 1/1.</text>
</comment>
<reference evidence="7 8" key="1">
    <citation type="journal article" date="2016" name="Int. J. Syst. Evol. Microbiol.">
        <title>Descriptions of Anaerotaenia torta gen. nov., sp. nov. and Anaerocolumna cellulosilytica gen. nov., sp. nov. isolated from a methanogenic reactor of cattle waste.</title>
        <authorList>
            <person name="Uek A."/>
            <person name="Ohtaki Y."/>
            <person name="Kaku N."/>
            <person name="Ueki K."/>
        </authorList>
    </citation>
    <scope>NUCLEOTIDE SEQUENCE [LARGE SCALE GENOMIC DNA]</scope>
    <source>
        <strain evidence="7 8">SN021</strain>
    </source>
</reference>
<dbReference type="SUPFAM" id="SSF51735">
    <property type="entry name" value="NAD(P)-binding Rossmann-fold domains"/>
    <property type="match status" value="1"/>
</dbReference>
<dbReference type="Proteomes" id="UP000515561">
    <property type="component" value="Chromosome"/>
</dbReference>
<sequence length="215" mass="23975">MAYFPMFVDLKDKLCIIVGGGAVAYRKIKALLEFEARILVIAPNCIDKVYGLKDSLSQEQLIIALRNFDSGDVCKADLVIAATDDITLNKSIAKECRHKNIPVNVVDVQEECSFIFPAYIKRGAVTIGVTSSGKSPVISQRLKKSIAEQLPEYLEDLADILGEARDLVKKSFDTEAERKKVYIALIEAVENQNGKLSPKQIKDVIQREMKKNQDK</sequence>
<dbReference type="NCBIfam" id="TIGR01470">
    <property type="entry name" value="cysG_Nterm"/>
    <property type="match status" value="1"/>
</dbReference>
<dbReference type="RefSeq" id="WP_184094203.1">
    <property type="nucleotide sequence ID" value="NZ_AP023367.1"/>
</dbReference>
<dbReference type="Pfam" id="PF13241">
    <property type="entry name" value="NAD_binding_7"/>
    <property type="match status" value="1"/>
</dbReference>
<accession>A0A6S6R5I4</accession>
<keyword evidence="3" id="KW-0560">Oxidoreductase</keyword>
<dbReference type="InterPro" id="IPR006367">
    <property type="entry name" value="Sirohaem_synthase_N"/>
</dbReference>
<evidence type="ECO:0000313" key="7">
    <source>
        <dbReference type="EMBL" id="BCJ95367.1"/>
    </source>
</evidence>
<comment type="catalytic activity">
    <reaction evidence="6">
        <text>precorrin-2 + NAD(+) = sirohydrochlorin + NADH + 2 H(+)</text>
        <dbReference type="Rhea" id="RHEA:15613"/>
        <dbReference type="ChEBI" id="CHEBI:15378"/>
        <dbReference type="ChEBI" id="CHEBI:57540"/>
        <dbReference type="ChEBI" id="CHEBI:57945"/>
        <dbReference type="ChEBI" id="CHEBI:58351"/>
        <dbReference type="ChEBI" id="CHEBI:58827"/>
        <dbReference type="EC" id="1.3.1.76"/>
    </reaction>
</comment>
<dbReference type="InterPro" id="IPR028161">
    <property type="entry name" value="Met8-like"/>
</dbReference>
<evidence type="ECO:0000256" key="2">
    <source>
        <dbReference type="ARBA" id="ARBA00012400"/>
    </source>
</evidence>
<evidence type="ECO:0000256" key="6">
    <source>
        <dbReference type="ARBA" id="ARBA00047561"/>
    </source>
</evidence>
<dbReference type="GO" id="GO:0019354">
    <property type="term" value="P:siroheme biosynthetic process"/>
    <property type="evidence" value="ECO:0007669"/>
    <property type="project" value="UniProtKB-UniPathway"/>
</dbReference>
<dbReference type="InterPro" id="IPR042518">
    <property type="entry name" value="SirC_C"/>
</dbReference>
<dbReference type="AlphaFoldDB" id="A0A6S6R5I4"/>
<dbReference type="PANTHER" id="PTHR35330:SF1">
    <property type="entry name" value="SIROHEME BIOSYNTHESIS PROTEIN MET8"/>
    <property type="match status" value="1"/>
</dbReference>
<evidence type="ECO:0000256" key="5">
    <source>
        <dbReference type="ARBA" id="ARBA00023244"/>
    </source>
</evidence>
<evidence type="ECO:0000313" key="8">
    <source>
        <dbReference type="Proteomes" id="UP000515561"/>
    </source>
</evidence>
<keyword evidence="4" id="KW-0520">NAD</keyword>
<dbReference type="GO" id="GO:0004325">
    <property type="term" value="F:ferrochelatase activity"/>
    <property type="evidence" value="ECO:0007669"/>
    <property type="project" value="InterPro"/>
</dbReference>
<gene>
    <name evidence="7" type="primary">cysG</name>
    <name evidence="7" type="ORF">acsn021_29360</name>
</gene>
<dbReference type="PANTHER" id="PTHR35330">
    <property type="entry name" value="SIROHEME BIOSYNTHESIS PROTEIN MET8"/>
    <property type="match status" value="1"/>
</dbReference>
<dbReference type="SUPFAM" id="SSF75615">
    <property type="entry name" value="Siroheme synthase middle domains-like"/>
    <property type="match status" value="1"/>
</dbReference>
<dbReference type="GO" id="GO:0043115">
    <property type="term" value="F:precorrin-2 dehydrogenase activity"/>
    <property type="evidence" value="ECO:0007669"/>
    <property type="project" value="UniProtKB-EC"/>
</dbReference>
<keyword evidence="5" id="KW-0627">Porphyrin biosynthesis</keyword>
<name>A0A6S6R5I4_9FIRM</name>
<dbReference type="KEGG" id="acel:acsn021_29360"/>
<proteinExistence type="predicted"/>
<dbReference type="UniPathway" id="UPA00262">
    <property type="reaction ID" value="UER00222"/>
</dbReference>
<organism evidence="7 8">
    <name type="scientific">Anaerocolumna cellulosilytica</name>
    <dbReference type="NCBI Taxonomy" id="433286"/>
    <lineage>
        <taxon>Bacteria</taxon>
        <taxon>Bacillati</taxon>
        <taxon>Bacillota</taxon>
        <taxon>Clostridia</taxon>
        <taxon>Lachnospirales</taxon>
        <taxon>Lachnospiraceae</taxon>
        <taxon>Anaerocolumna</taxon>
    </lineage>
</organism>
<evidence type="ECO:0000256" key="4">
    <source>
        <dbReference type="ARBA" id="ARBA00023027"/>
    </source>
</evidence>
<protein>
    <recommendedName>
        <fullName evidence="2">precorrin-2 dehydrogenase</fullName>
        <ecNumber evidence="2">1.3.1.76</ecNumber>
    </recommendedName>
</protein>
<evidence type="ECO:0000256" key="3">
    <source>
        <dbReference type="ARBA" id="ARBA00023002"/>
    </source>
</evidence>
<evidence type="ECO:0000256" key="1">
    <source>
        <dbReference type="ARBA" id="ARBA00005010"/>
    </source>
</evidence>
<dbReference type="EMBL" id="AP023367">
    <property type="protein sequence ID" value="BCJ95367.1"/>
    <property type="molecule type" value="Genomic_DNA"/>
</dbReference>
<keyword evidence="8" id="KW-1185">Reference proteome</keyword>
<dbReference type="Gene3D" id="3.40.50.720">
    <property type="entry name" value="NAD(P)-binding Rossmann-like Domain"/>
    <property type="match status" value="1"/>
</dbReference>
<dbReference type="EC" id="1.3.1.76" evidence="2"/>